<dbReference type="Proteomes" id="UP000242770">
    <property type="component" value="Unassembled WGS sequence"/>
</dbReference>
<evidence type="ECO:0000313" key="1">
    <source>
        <dbReference type="EMBL" id="CDW99360.1"/>
    </source>
</evidence>
<dbReference type="EMBL" id="CCFA01004602">
    <property type="protein sequence ID" value="CDW99360.1"/>
    <property type="molecule type" value="Genomic_DNA"/>
</dbReference>
<dbReference type="AlphaFoldDB" id="A0A0F7SD39"/>
<name>A0A0F7SD39_9BASI</name>
<organism evidence="1 2">
    <name type="scientific">Sporisorium scitamineum</name>
    <dbReference type="NCBI Taxonomy" id="49012"/>
    <lineage>
        <taxon>Eukaryota</taxon>
        <taxon>Fungi</taxon>
        <taxon>Dikarya</taxon>
        <taxon>Basidiomycota</taxon>
        <taxon>Ustilaginomycotina</taxon>
        <taxon>Ustilaginomycetes</taxon>
        <taxon>Ustilaginales</taxon>
        <taxon>Ustilaginaceae</taxon>
        <taxon>Sporisorium</taxon>
    </lineage>
</organism>
<reference evidence="2" key="1">
    <citation type="submission" date="2014-06" db="EMBL/GenBank/DDBJ databases">
        <authorList>
            <person name="Berkman P.J."/>
        </authorList>
    </citation>
    <scope>NUCLEOTIDE SEQUENCE [LARGE SCALE GENOMIC DNA]</scope>
</reference>
<gene>
    <name evidence="1" type="primary">SSCI75300.1</name>
</gene>
<evidence type="ECO:0000313" key="2">
    <source>
        <dbReference type="Proteomes" id="UP000242770"/>
    </source>
</evidence>
<sequence>MAEGFNHCKGFQEPNVLFAVLFGDLSGEGCHCVMGEAKVCTIAVWTSIGPDVCNNEWQRYQDAGARPRLKYGDPPAELRQGWVRDAALANSLDALHIKDISSPTVQQHATLGKDVQVAFGGNTDCLLGGINVNAKYLKAHEVGKGLFGTTPNVSSK</sequence>
<protein>
    <submittedName>
        <fullName evidence="1">Uncharacterized protein</fullName>
    </submittedName>
</protein>
<keyword evidence="2" id="KW-1185">Reference proteome</keyword>
<proteinExistence type="predicted"/>
<accession>A0A0F7SD39</accession>